<protein>
    <submittedName>
        <fullName evidence="6">MFS transporter</fullName>
    </submittedName>
</protein>
<dbReference type="InterPro" id="IPR011701">
    <property type="entry name" value="MFS"/>
</dbReference>
<feature type="transmembrane region" description="Helical" evidence="4">
    <location>
        <begin position="223"/>
        <end position="246"/>
    </location>
</feature>
<accession>A0A5Q0CBQ8</accession>
<evidence type="ECO:0000256" key="3">
    <source>
        <dbReference type="ARBA" id="ARBA00023136"/>
    </source>
</evidence>
<name>A0A5Q0CBQ8_9HYPH</name>
<dbReference type="Pfam" id="PF07690">
    <property type="entry name" value="MFS_1"/>
    <property type="match status" value="1"/>
</dbReference>
<keyword evidence="1 4" id="KW-0812">Transmembrane</keyword>
<dbReference type="OrthoDB" id="9815356at2"/>
<sequence length="414" mass="42496">MGENTADAANTVAAQGLSKAQTLIIAAAAGMSVANIYYAQPLLDLMAHEIGISSSSIGLVVTLTQVGYGLGLILIVPIGDITDRRKLIVIQGLLSAIALVVVATAGAKTMLLAGMGAVGLLAVLVQILVAQAAALATPAQRGSVVGTVTSGVVAGILAARSVAGTIADFGGWRTVYLTSALLTVAMVCILARVLPRRAAERQPDTYLNALLSVPRTFLSEPVLLFRGILALLIFASFSTFWTALVLPLSAPPFSYSHTLIGLFGLVGLAGAIGATCAGRLADRGHGRSTTGISLALLLASWGLIAFLPLSISVLLIGVFLLDLAVQAVHVTNLSVIVNLHPQKSGRLIGGYMIFYSVGSASGAIAATASYARYGWLGISVLGAAFSGIALAVWIANRLSTSADRTARLVEYPHG</sequence>
<feature type="transmembrane region" description="Helical" evidence="4">
    <location>
        <begin position="142"/>
        <end position="163"/>
    </location>
</feature>
<feature type="transmembrane region" description="Helical" evidence="4">
    <location>
        <begin position="87"/>
        <end position="105"/>
    </location>
</feature>
<dbReference type="InterPro" id="IPR036259">
    <property type="entry name" value="MFS_trans_sf"/>
</dbReference>
<evidence type="ECO:0000256" key="1">
    <source>
        <dbReference type="ARBA" id="ARBA00022692"/>
    </source>
</evidence>
<gene>
    <name evidence="6" type="ORF">FZ934_13420</name>
</gene>
<evidence type="ECO:0000313" key="6">
    <source>
        <dbReference type="EMBL" id="QFY61311.1"/>
    </source>
</evidence>
<evidence type="ECO:0000256" key="2">
    <source>
        <dbReference type="ARBA" id="ARBA00022989"/>
    </source>
</evidence>
<dbReference type="EMBL" id="CP043498">
    <property type="protein sequence ID" value="QFY61311.1"/>
    <property type="molecule type" value="Genomic_DNA"/>
</dbReference>
<reference evidence="6 7" key="1">
    <citation type="submission" date="2019-08" db="EMBL/GenBank/DDBJ databases">
        <title>Prosopis cineraria nodule microbiome.</title>
        <authorList>
            <person name="Ali R."/>
            <person name="Chaluvadi S.R."/>
            <person name="Wang X."/>
        </authorList>
    </citation>
    <scope>NUCLEOTIDE SEQUENCE [LARGE SCALE GENOMIC DNA]</scope>
    <source>
        <strain evidence="6 7">BG7</strain>
    </source>
</reference>
<feature type="transmembrane region" description="Helical" evidence="4">
    <location>
        <begin position="373"/>
        <end position="395"/>
    </location>
</feature>
<organism evidence="6 7">
    <name type="scientific">Rhizobium grahamii</name>
    <dbReference type="NCBI Taxonomy" id="1120045"/>
    <lineage>
        <taxon>Bacteria</taxon>
        <taxon>Pseudomonadati</taxon>
        <taxon>Pseudomonadota</taxon>
        <taxon>Alphaproteobacteria</taxon>
        <taxon>Hyphomicrobiales</taxon>
        <taxon>Rhizobiaceae</taxon>
        <taxon>Rhizobium/Agrobacterium group</taxon>
        <taxon>Rhizobium</taxon>
    </lineage>
</organism>
<dbReference type="SUPFAM" id="SSF103473">
    <property type="entry name" value="MFS general substrate transporter"/>
    <property type="match status" value="1"/>
</dbReference>
<feature type="transmembrane region" description="Helical" evidence="4">
    <location>
        <begin position="175"/>
        <end position="194"/>
    </location>
</feature>
<evidence type="ECO:0000259" key="5">
    <source>
        <dbReference type="PROSITE" id="PS50850"/>
    </source>
</evidence>
<dbReference type="KEGG" id="rgr:FZ934_13420"/>
<keyword evidence="3 4" id="KW-0472">Membrane</keyword>
<feature type="transmembrane region" description="Helical" evidence="4">
    <location>
        <begin position="50"/>
        <end position="75"/>
    </location>
</feature>
<feature type="transmembrane region" description="Helical" evidence="4">
    <location>
        <begin position="289"/>
        <end position="307"/>
    </location>
</feature>
<proteinExistence type="predicted"/>
<evidence type="ECO:0000256" key="4">
    <source>
        <dbReference type="SAM" id="Phobius"/>
    </source>
</evidence>
<feature type="transmembrane region" description="Helical" evidence="4">
    <location>
        <begin position="111"/>
        <end position="130"/>
    </location>
</feature>
<dbReference type="PANTHER" id="PTHR42910">
    <property type="entry name" value="TRANSPORTER SCO4007-RELATED"/>
    <property type="match status" value="1"/>
</dbReference>
<dbReference type="InterPro" id="IPR020846">
    <property type="entry name" value="MFS_dom"/>
</dbReference>
<dbReference type="Proteomes" id="UP000326881">
    <property type="component" value="Chromosome"/>
</dbReference>
<dbReference type="RefSeq" id="WP_153271453.1">
    <property type="nucleotide sequence ID" value="NZ_CP043498.1"/>
</dbReference>
<dbReference type="AlphaFoldDB" id="A0A5Q0CBQ8"/>
<evidence type="ECO:0000313" key="7">
    <source>
        <dbReference type="Proteomes" id="UP000326881"/>
    </source>
</evidence>
<dbReference type="PROSITE" id="PS50850">
    <property type="entry name" value="MFS"/>
    <property type="match status" value="1"/>
</dbReference>
<feature type="domain" description="Major facilitator superfamily (MFS) profile" evidence="5">
    <location>
        <begin position="21"/>
        <end position="401"/>
    </location>
</feature>
<dbReference type="GO" id="GO:0022857">
    <property type="term" value="F:transmembrane transporter activity"/>
    <property type="evidence" value="ECO:0007669"/>
    <property type="project" value="InterPro"/>
</dbReference>
<dbReference type="PANTHER" id="PTHR42910:SF1">
    <property type="entry name" value="MAJOR FACILITATOR SUPERFAMILY (MFS) PROFILE DOMAIN-CONTAINING PROTEIN"/>
    <property type="match status" value="1"/>
</dbReference>
<dbReference type="CDD" id="cd17324">
    <property type="entry name" value="MFS_NepI_like"/>
    <property type="match status" value="1"/>
</dbReference>
<dbReference type="Gene3D" id="1.20.1250.20">
    <property type="entry name" value="MFS general substrate transporter like domains"/>
    <property type="match status" value="1"/>
</dbReference>
<feature type="transmembrane region" description="Helical" evidence="4">
    <location>
        <begin position="348"/>
        <end position="367"/>
    </location>
</feature>
<feature type="transmembrane region" description="Helical" evidence="4">
    <location>
        <begin position="20"/>
        <end position="38"/>
    </location>
</feature>
<feature type="transmembrane region" description="Helical" evidence="4">
    <location>
        <begin position="258"/>
        <end position="277"/>
    </location>
</feature>
<keyword evidence="7" id="KW-1185">Reference proteome</keyword>
<keyword evidence="2 4" id="KW-1133">Transmembrane helix</keyword>